<dbReference type="PANTHER" id="PTHR35149">
    <property type="entry name" value="SLL5132 PROTEIN"/>
    <property type="match status" value="1"/>
</dbReference>
<evidence type="ECO:0000259" key="1">
    <source>
        <dbReference type="Pfam" id="PF03235"/>
    </source>
</evidence>
<organism evidence="2 3">
    <name type="scientific">Synechocystis sp. (strain ATCC 27184 / PCC 6803 / Kazusa)</name>
    <dbReference type="NCBI Taxonomy" id="1111708"/>
    <lineage>
        <taxon>Bacteria</taxon>
        <taxon>Bacillati</taxon>
        <taxon>Cyanobacteriota</taxon>
        <taxon>Cyanophyceae</taxon>
        <taxon>Synechococcales</taxon>
        <taxon>Merismopediaceae</taxon>
        <taxon>Synechocystis</taxon>
    </lineage>
</organism>
<dbReference type="Proteomes" id="UP000001425">
    <property type="component" value="Plasmid pSYSM"/>
</dbReference>
<protein>
    <submittedName>
        <fullName evidence="2">Sll5132 protein</fullName>
    </submittedName>
</protein>
<dbReference type="EMBL" id="AP004310">
    <property type="protein sequence ID" value="BAD01902.1"/>
    <property type="molecule type" value="Genomic_DNA"/>
</dbReference>
<evidence type="ECO:0000313" key="2">
    <source>
        <dbReference type="EMBL" id="BAD01902.1"/>
    </source>
</evidence>
<sequence length="507" mass="59618">MQEIQGKTRTVQELLGNAKYGIDYYQREYQWQTKNISELIDDLTNRFLEDYQPGDGETEFAKYGYYFLGSILISVNDTKKFIVDGQQRLTSLSLLLIFLNNLQKKTSSKTINIESLILSENIFGKSFNLDVPERNACMEALFIDEPFDATQQPDSIVNLVERYNDIEELFPEEIRHEALPFFIFWLQTKVLLVEIEATSDNDAYLIFETMNDRGLSLSPTEMLKGYLLANVTNLNQRALADNTIKKWLLEFKQIAKEADADFFKTWFRAQYAQDIRDRKKDAKPKDFDLIGTEYHRWIRNNAESVGLKTSNSFFKWINNDLNFYARIYKQLLDASKGLTEGWERVRYNADHGFTLQFQLLMAPLQSSDTEEIIKQKVALVAWFIDSWLNRRLWHFKSNSYSNMSYGIFQITKKIRGLDVETLRTTLIQRFEEVISAEKLDFSNHLYLHKQNSKTLHRQLARMMDWLERECGMNGNYQQYIVRSGKNAYEIEPEVLNDSYKEKKSPLK</sequence>
<evidence type="ECO:0000313" key="3">
    <source>
        <dbReference type="Proteomes" id="UP000001425"/>
    </source>
</evidence>
<geneLocation type="plasmid" evidence="2 3">
    <name>pSYSM</name>
</geneLocation>
<dbReference type="Pfam" id="PF03235">
    <property type="entry name" value="GmrSD_N"/>
    <property type="match status" value="1"/>
</dbReference>
<keyword evidence="3" id="KW-1185">Reference proteome</keyword>
<name>Q6ZEJ8_SYNY3</name>
<gene>
    <name evidence="2" type="ordered locus">sll5132</name>
</gene>
<accession>Q6ZEJ8</accession>
<reference evidence="2 3" key="1">
    <citation type="journal article" date="2003" name="DNA Res.">
        <title>Structural analysis of four large plasmids harboring in a unicellular cyanobacterium, Synechocystis sp. PCC 6803.</title>
        <authorList>
            <person name="Kaneko T."/>
            <person name="Nakamura Y."/>
            <person name="Sasamoto S."/>
            <person name="Watanabe A."/>
            <person name="Kohara M."/>
            <person name="Matsumoto M."/>
            <person name="Shimpo S."/>
            <person name="Yamada M."/>
            <person name="Tabata S."/>
        </authorList>
    </citation>
    <scope>NUCLEOTIDE SEQUENCE [LARGE SCALE GENOMIC DNA]</scope>
    <source>
        <strain evidence="3">ATCC 27184 / PCC 6803 / Kazusa</strain>
    </source>
</reference>
<keyword evidence="2" id="KW-0614">Plasmid</keyword>
<dbReference type="InterPro" id="IPR004919">
    <property type="entry name" value="GmrSD_N"/>
</dbReference>
<dbReference type="AlphaFoldDB" id="Q6ZEJ8"/>
<dbReference type="KEGG" id="syn:sll5132"/>
<dbReference type="EnsemblBacteria" id="BAD01902">
    <property type="protein sequence ID" value="BAD01902"/>
    <property type="gene ID" value="BAD01902"/>
</dbReference>
<dbReference type="PANTHER" id="PTHR35149:SF2">
    <property type="entry name" value="DUF262 DOMAIN-CONTAINING PROTEIN"/>
    <property type="match status" value="1"/>
</dbReference>
<proteinExistence type="predicted"/>
<feature type="domain" description="GmrSD restriction endonucleases N-terminal" evidence="1">
    <location>
        <begin position="12"/>
        <end position="227"/>
    </location>
</feature>
<dbReference type="InParanoid" id="Q6ZEJ8"/>